<dbReference type="Pfam" id="PF00144">
    <property type="entry name" value="Beta-lactamase"/>
    <property type="match status" value="1"/>
</dbReference>
<sequence>MYSEYFPKEDWEKKNCKDLKINEEVLNDLDKIIPLEYTNTEGIIIVKNGYIAYEKYFKDIDINTKVNVASITKSIISALIGIAIEKNMIKSVDEKVISFFPEYKFKKNKNRDEITIKHLLTMTTPFPFSSFNEPMNKMRRSKDWVKYSLEIMGEGNKMGVFKYSTAGTHILSAIITKVSGISAREFANKYLFREIYADEVEDYKMPGYDLTYVFGLGIRGWVNDPQGISAGGWGLTLSLRDMARFGLLYERKGIWNNEEIIPKNYIEDSIKYHHYNYGYLFWLKEIDGYFTFSAKGFGGNIITIIPEKNIVVAIATDIQKDNLNRKDIIKDYILKL</sequence>
<protein>
    <submittedName>
        <fullName evidence="2">CubicO group peptidase (Beta-lactamase class C family)</fullName>
    </submittedName>
</protein>
<dbReference type="Proteomes" id="UP001519306">
    <property type="component" value="Unassembled WGS sequence"/>
</dbReference>
<dbReference type="InterPro" id="IPR050789">
    <property type="entry name" value="Diverse_Enzym_Activities"/>
</dbReference>
<dbReference type="PANTHER" id="PTHR43283">
    <property type="entry name" value="BETA-LACTAMASE-RELATED"/>
    <property type="match status" value="1"/>
</dbReference>
<dbReference type="PANTHER" id="PTHR43283:SF7">
    <property type="entry name" value="BETA-LACTAMASE-RELATED DOMAIN-CONTAINING PROTEIN"/>
    <property type="match status" value="1"/>
</dbReference>
<proteinExistence type="predicted"/>
<dbReference type="EMBL" id="JAGGLJ010000023">
    <property type="protein sequence ID" value="MBP2026147.1"/>
    <property type="molecule type" value="Genomic_DNA"/>
</dbReference>
<organism evidence="2 3">
    <name type="scientific">Peptoniphilus stercorisuis</name>
    <dbReference type="NCBI Taxonomy" id="1436965"/>
    <lineage>
        <taxon>Bacteria</taxon>
        <taxon>Bacillati</taxon>
        <taxon>Bacillota</taxon>
        <taxon>Tissierellia</taxon>
        <taxon>Tissierellales</taxon>
        <taxon>Peptoniphilaceae</taxon>
        <taxon>Peptoniphilus</taxon>
    </lineage>
</organism>
<name>A0ABS4KEF5_9FIRM</name>
<evidence type="ECO:0000259" key="1">
    <source>
        <dbReference type="Pfam" id="PF00144"/>
    </source>
</evidence>
<reference evidence="2 3" key="1">
    <citation type="submission" date="2021-03" db="EMBL/GenBank/DDBJ databases">
        <title>Genomic Encyclopedia of Type Strains, Phase IV (KMG-IV): sequencing the most valuable type-strain genomes for metagenomic binning, comparative biology and taxonomic classification.</title>
        <authorList>
            <person name="Goeker M."/>
        </authorList>
    </citation>
    <scope>NUCLEOTIDE SEQUENCE [LARGE SCALE GENOMIC DNA]</scope>
    <source>
        <strain evidence="2 3">DSM 27563</strain>
    </source>
</reference>
<feature type="domain" description="Beta-lactamase-related" evidence="1">
    <location>
        <begin position="43"/>
        <end position="322"/>
    </location>
</feature>
<dbReference type="InterPro" id="IPR012338">
    <property type="entry name" value="Beta-lactam/transpept-like"/>
</dbReference>
<dbReference type="SUPFAM" id="SSF56601">
    <property type="entry name" value="beta-lactamase/transpeptidase-like"/>
    <property type="match status" value="1"/>
</dbReference>
<accession>A0ABS4KEF5</accession>
<evidence type="ECO:0000313" key="2">
    <source>
        <dbReference type="EMBL" id="MBP2026147.1"/>
    </source>
</evidence>
<evidence type="ECO:0000313" key="3">
    <source>
        <dbReference type="Proteomes" id="UP001519306"/>
    </source>
</evidence>
<keyword evidence="3" id="KW-1185">Reference proteome</keyword>
<gene>
    <name evidence="2" type="ORF">J2Z71_001705</name>
</gene>
<dbReference type="Gene3D" id="3.40.710.10">
    <property type="entry name" value="DD-peptidase/beta-lactamase superfamily"/>
    <property type="match status" value="1"/>
</dbReference>
<comment type="caution">
    <text evidence="2">The sequence shown here is derived from an EMBL/GenBank/DDBJ whole genome shotgun (WGS) entry which is preliminary data.</text>
</comment>
<dbReference type="InterPro" id="IPR001466">
    <property type="entry name" value="Beta-lactam-related"/>
</dbReference>
<dbReference type="RefSeq" id="WP_210062147.1">
    <property type="nucleotide sequence ID" value="NZ_JAGGLJ010000023.1"/>
</dbReference>